<keyword evidence="6" id="KW-1185">Reference proteome</keyword>
<gene>
    <name evidence="5" type="ORF">NDU88_009403</name>
</gene>
<evidence type="ECO:0000256" key="1">
    <source>
        <dbReference type="ARBA" id="ARBA00022734"/>
    </source>
</evidence>
<organism evidence="5 6">
    <name type="scientific">Pleurodeles waltl</name>
    <name type="common">Iberian ribbed newt</name>
    <dbReference type="NCBI Taxonomy" id="8319"/>
    <lineage>
        <taxon>Eukaryota</taxon>
        <taxon>Metazoa</taxon>
        <taxon>Chordata</taxon>
        <taxon>Craniata</taxon>
        <taxon>Vertebrata</taxon>
        <taxon>Euteleostomi</taxon>
        <taxon>Amphibia</taxon>
        <taxon>Batrachia</taxon>
        <taxon>Caudata</taxon>
        <taxon>Salamandroidea</taxon>
        <taxon>Salamandridae</taxon>
        <taxon>Pleurodelinae</taxon>
        <taxon>Pleurodeles</taxon>
    </lineage>
</organism>
<dbReference type="EMBL" id="JANPWB010000011">
    <property type="protein sequence ID" value="KAJ1131060.1"/>
    <property type="molecule type" value="Genomic_DNA"/>
</dbReference>
<dbReference type="AlphaFoldDB" id="A0AAV7PZB9"/>
<sequence>MYVVDLTTAALWKMPEESPYQDLEFQDRVIYSVLNTPAVNDAPSGDSTASKDIKSLERKLLIWRIITTTVSLLIVLIITLGVVIFLTQCNTEDSNDLHGTQQLQHLQESVCFYTENRCRYCPANWLQHSENCYYFIVDQMNWTDSQDQCKRMLSQLVVIKSQQEQIFLSQRIHGITWIGLSKNERGLFIWEDETILINETAFWQNGQPDNKFANEDCVEMNSAGWNDSGCRRERFSICKQIAAILYS</sequence>
<dbReference type="InterPro" id="IPR033989">
    <property type="entry name" value="CD209-like_CTLD"/>
</dbReference>
<dbReference type="PANTHER" id="PTHR46746:SF9">
    <property type="entry name" value="CD209 ANTIGEN-LIKE PROTEIN C-LIKE"/>
    <property type="match status" value="1"/>
</dbReference>
<dbReference type="Gene3D" id="3.10.100.10">
    <property type="entry name" value="Mannose-Binding Protein A, subunit A"/>
    <property type="match status" value="1"/>
</dbReference>
<comment type="caution">
    <text evidence="5">The sequence shown here is derived from an EMBL/GenBank/DDBJ whole genome shotgun (WGS) entry which is preliminary data.</text>
</comment>
<keyword evidence="2" id="KW-1015">Disulfide bond</keyword>
<accession>A0AAV7PZB9</accession>
<keyword evidence="3" id="KW-0472">Membrane</keyword>
<evidence type="ECO:0000256" key="3">
    <source>
        <dbReference type="SAM" id="Phobius"/>
    </source>
</evidence>
<dbReference type="InterPro" id="IPR051379">
    <property type="entry name" value="C-type_Lectin_Receptor_IMM"/>
</dbReference>
<feature type="transmembrane region" description="Helical" evidence="3">
    <location>
        <begin position="61"/>
        <end position="86"/>
    </location>
</feature>
<evidence type="ECO:0000313" key="5">
    <source>
        <dbReference type="EMBL" id="KAJ1131060.1"/>
    </source>
</evidence>
<dbReference type="GO" id="GO:0030246">
    <property type="term" value="F:carbohydrate binding"/>
    <property type="evidence" value="ECO:0007669"/>
    <property type="project" value="UniProtKB-KW"/>
</dbReference>
<protein>
    <recommendedName>
        <fullName evidence="4">C-type lectin domain-containing protein</fullName>
    </recommendedName>
</protein>
<dbReference type="SUPFAM" id="SSF56436">
    <property type="entry name" value="C-type lectin-like"/>
    <property type="match status" value="1"/>
</dbReference>
<dbReference type="InterPro" id="IPR018378">
    <property type="entry name" value="C-type_lectin_CS"/>
</dbReference>
<name>A0AAV7PZB9_PLEWA</name>
<proteinExistence type="predicted"/>
<feature type="domain" description="C-type lectin" evidence="4">
    <location>
        <begin position="128"/>
        <end position="239"/>
    </location>
</feature>
<dbReference type="PROSITE" id="PS00615">
    <property type="entry name" value="C_TYPE_LECTIN_1"/>
    <property type="match status" value="1"/>
</dbReference>
<dbReference type="InterPro" id="IPR016186">
    <property type="entry name" value="C-type_lectin-like/link_sf"/>
</dbReference>
<reference evidence="5" key="1">
    <citation type="journal article" date="2022" name="bioRxiv">
        <title>Sequencing and chromosome-scale assembly of the giantPleurodeles waltlgenome.</title>
        <authorList>
            <person name="Brown T."/>
            <person name="Elewa A."/>
            <person name="Iarovenko S."/>
            <person name="Subramanian E."/>
            <person name="Araus A.J."/>
            <person name="Petzold A."/>
            <person name="Susuki M."/>
            <person name="Suzuki K.-i.T."/>
            <person name="Hayashi T."/>
            <person name="Toyoda A."/>
            <person name="Oliveira C."/>
            <person name="Osipova E."/>
            <person name="Leigh N.D."/>
            <person name="Simon A."/>
            <person name="Yun M.H."/>
        </authorList>
    </citation>
    <scope>NUCLEOTIDE SEQUENCE</scope>
    <source>
        <strain evidence="5">20211129_DDA</strain>
        <tissue evidence="5">Liver</tissue>
    </source>
</reference>
<evidence type="ECO:0000256" key="2">
    <source>
        <dbReference type="ARBA" id="ARBA00023157"/>
    </source>
</evidence>
<dbReference type="InterPro" id="IPR001304">
    <property type="entry name" value="C-type_lectin-like"/>
</dbReference>
<dbReference type="PROSITE" id="PS50041">
    <property type="entry name" value="C_TYPE_LECTIN_2"/>
    <property type="match status" value="1"/>
</dbReference>
<evidence type="ECO:0000259" key="4">
    <source>
        <dbReference type="PROSITE" id="PS50041"/>
    </source>
</evidence>
<dbReference type="PANTHER" id="PTHR46746">
    <property type="entry name" value="KILLER CELL LECTIN-LIKE RECEPTOR SUBFAMILY F MEMBER 2"/>
    <property type="match status" value="1"/>
</dbReference>
<dbReference type="CDD" id="cd03590">
    <property type="entry name" value="CLECT_DC-SIGN_like"/>
    <property type="match status" value="1"/>
</dbReference>
<keyword evidence="3" id="KW-1133">Transmembrane helix</keyword>
<evidence type="ECO:0000313" key="6">
    <source>
        <dbReference type="Proteomes" id="UP001066276"/>
    </source>
</evidence>
<dbReference type="Pfam" id="PF00059">
    <property type="entry name" value="Lectin_C"/>
    <property type="match status" value="1"/>
</dbReference>
<keyword evidence="3" id="KW-0812">Transmembrane</keyword>
<dbReference type="SMART" id="SM00034">
    <property type="entry name" value="CLECT"/>
    <property type="match status" value="1"/>
</dbReference>
<dbReference type="Proteomes" id="UP001066276">
    <property type="component" value="Chromosome 7"/>
</dbReference>
<keyword evidence="1" id="KW-0430">Lectin</keyword>
<dbReference type="InterPro" id="IPR016187">
    <property type="entry name" value="CTDL_fold"/>
</dbReference>